<evidence type="ECO:0000313" key="2">
    <source>
        <dbReference type="Proteomes" id="UP000187203"/>
    </source>
</evidence>
<proteinExistence type="predicted"/>
<dbReference type="Proteomes" id="UP000187203">
    <property type="component" value="Unassembled WGS sequence"/>
</dbReference>
<evidence type="ECO:0000313" key="1">
    <source>
        <dbReference type="EMBL" id="OMO71330.1"/>
    </source>
</evidence>
<sequence length="102" mass="11050">MALNVYRRSHPLACINSWSMFDRGGGFVTLDARSRISTSGVRKLGYQTAPGEPVRGADIMVSQSKGHSRWRVIGIGSRFHGADVSYEIVSRFHGKLGAGKAG</sequence>
<organism evidence="1 2">
    <name type="scientific">Corchorus olitorius</name>
    <dbReference type="NCBI Taxonomy" id="93759"/>
    <lineage>
        <taxon>Eukaryota</taxon>
        <taxon>Viridiplantae</taxon>
        <taxon>Streptophyta</taxon>
        <taxon>Embryophyta</taxon>
        <taxon>Tracheophyta</taxon>
        <taxon>Spermatophyta</taxon>
        <taxon>Magnoliopsida</taxon>
        <taxon>eudicotyledons</taxon>
        <taxon>Gunneridae</taxon>
        <taxon>Pentapetalae</taxon>
        <taxon>rosids</taxon>
        <taxon>malvids</taxon>
        <taxon>Malvales</taxon>
        <taxon>Malvaceae</taxon>
        <taxon>Grewioideae</taxon>
        <taxon>Apeibeae</taxon>
        <taxon>Corchorus</taxon>
    </lineage>
</organism>
<name>A0A1R3HM29_9ROSI</name>
<dbReference type="EMBL" id="AWUE01019826">
    <property type="protein sequence ID" value="OMO71330.1"/>
    <property type="molecule type" value="Genomic_DNA"/>
</dbReference>
<protein>
    <submittedName>
        <fullName evidence="1">NADPH-dependent FMN reductase</fullName>
    </submittedName>
</protein>
<reference evidence="2" key="1">
    <citation type="submission" date="2013-09" db="EMBL/GenBank/DDBJ databases">
        <title>Corchorus olitorius genome sequencing.</title>
        <authorList>
            <person name="Alam M."/>
            <person name="Haque M.S."/>
            <person name="Islam M.S."/>
            <person name="Emdad E.M."/>
            <person name="Islam M.M."/>
            <person name="Ahmed B."/>
            <person name="Halim A."/>
            <person name="Hossen Q.M.M."/>
            <person name="Hossain M.Z."/>
            <person name="Ahmed R."/>
            <person name="Khan M.M."/>
            <person name="Islam R."/>
            <person name="Rashid M.M."/>
            <person name="Khan S.A."/>
            <person name="Rahman M.S."/>
            <person name="Alam M."/>
            <person name="Yahiya A.S."/>
            <person name="Khan M.S."/>
            <person name="Azam M.S."/>
            <person name="Haque T."/>
            <person name="Lashkar M.Z.H."/>
            <person name="Akhand A.I."/>
            <person name="Morshed G."/>
            <person name="Roy S."/>
            <person name="Uddin K.S."/>
            <person name="Rabeya T."/>
            <person name="Hossain A.S."/>
            <person name="Chowdhury A."/>
            <person name="Snigdha A.R."/>
            <person name="Mortoza M.S."/>
            <person name="Matin S.A."/>
            <person name="Hoque S.M.E."/>
            <person name="Islam M.K."/>
            <person name="Roy D.K."/>
            <person name="Haider R."/>
            <person name="Moosa M.M."/>
            <person name="Elias S.M."/>
            <person name="Hasan A.M."/>
            <person name="Jahan S."/>
            <person name="Shafiuddin M."/>
            <person name="Mahmood N."/>
            <person name="Shommy N.S."/>
        </authorList>
    </citation>
    <scope>NUCLEOTIDE SEQUENCE [LARGE SCALE GENOMIC DNA]</scope>
    <source>
        <strain evidence="2">cv. O-4</strain>
    </source>
</reference>
<dbReference type="AlphaFoldDB" id="A0A1R3HM29"/>
<accession>A0A1R3HM29</accession>
<comment type="caution">
    <text evidence="1">The sequence shown here is derived from an EMBL/GenBank/DDBJ whole genome shotgun (WGS) entry which is preliminary data.</text>
</comment>
<keyword evidence="2" id="KW-1185">Reference proteome</keyword>
<gene>
    <name evidence="1" type="ORF">COLO4_28297</name>
</gene>